<evidence type="ECO:0000313" key="2">
    <source>
        <dbReference type="EMBL" id="KAL2642689.1"/>
    </source>
</evidence>
<proteinExistence type="predicted"/>
<name>A0ABD1Z4J0_9MARC</name>
<reference evidence="2 3" key="1">
    <citation type="submission" date="2024-09" db="EMBL/GenBank/DDBJ databases">
        <title>Chromosome-scale assembly of Riccia fluitans.</title>
        <authorList>
            <person name="Paukszto L."/>
            <person name="Sawicki J."/>
            <person name="Karawczyk K."/>
            <person name="Piernik-Szablinska J."/>
            <person name="Szczecinska M."/>
            <person name="Mazdziarz M."/>
        </authorList>
    </citation>
    <scope>NUCLEOTIDE SEQUENCE [LARGE SCALE GENOMIC DNA]</scope>
    <source>
        <strain evidence="2">Rf_01</strain>
        <tissue evidence="2">Aerial parts of the thallus</tissue>
    </source>
</reference>
<dbReference type="Proteomes" id="UP001605036">
    <property type="component" value="Unassembled WGS sequence"/>
</dbReference>
<sequence>MCFSGGHALRKATFRSSARSIPNLRRPKISSPGIADAGDVEQPNKFTLRGPQIVTERLEIRYTILTDKEQAVERASGQNESFGQVTSMGQMHSWSGAEQWIISLSTAELIDHTYVHLLLAADLLQSSVFRAAAHLSRLMHQKSTSADP</sequence>
<dbReference type="EMBL" id="JBHFFA010000002">
    <property type="protein sequence ID" value="KAL2642689.1"/>
    <property type="molecule type" value="Genomic_DNA"/>
</dbReference>
<accession>A0ABD1Z4J0</accession>
<feature type="region of interest" description="Disordered" evidence="1">
    <location>
        <begin position="21"/>
        <end position="43"/>
    </location>
</feature>
<evidence type="ECO:0000256" key="1">
    <source>
        <dbReference type="SAM" id="MobiDB-lite"/>
    </source>
</evidence>
<gene>
    <name evidence="2" type="ORF">R1flu_010276</name>
</gene>
<evidence type="ECO:0000313" key="3">
    <source>
        <dbReference type="Proteomes" id="UP001605036"/>
    </source>
</evidence>
<keyword evidence="3" id="KW-1185">Reference proteome</keyword>
<comment type="caution">
    <text evidence="2">The sequence shown here is derived from an EMBL/GenBank/DDBJ whole genome shotgun (WGS) entry which is preliminary data.</text>
</comment>
<dbReference type="AlphaFoldDB" id="A0ABD1Z4J0"/>
<organism evidence="2 3">
    <name type="scientific">Riccia fluitans</name>
    <dbReference type="NCBI Taxonomy" id="41844"/>
    <lineage>
        <taxon>Eukaryota</taxon>
        <taxon>Viridiplantae</taxon>
        <taxon>Streptophyta</taxon>
        <taxon>Embryophyta</taxon>
        <taxon>Marchantiophyta</taxon>
        <taxon>Marchantiopsida</taxon>
        <taxon>Marchantiidae</taxon>
        <taxon>Marchantiales</taxon>
        <taxon>Ricciaceae</taxon>
        <taxon>Riccia</taxon>
    </lineage>
</organism>
<protein>
    <submittedName>
        <fullName evidence="2">Uncharacterized protein</fullName>
    </submittedName>
</protein>